<evidence type="ECO:0000256" key="4">
    <source>
        <dbReference type="PIRSR" id="PIRSR001227-1"/>
    </source>
</evidence>
<gene>
    <name evidence="6" type="ORF">D5400_10660</name>
</gene>
<keyword evidence="2" id="KW-0378">Hydrolase</keyword>
<dbReference type="KEGG" id="abaw:D5400_10660"/>
<protein>
    <submittedName>
        <fullName evidence="6">Penicillin acylase family protein</fullName>
    </submittedName>
</protein>
<dbReference type="GO" id="GO:0017000">
    <property type="term" value="P:antibiotic biosynthetic process"/>
    <property type="evidence" value="ECO:0007669"/>
    <property type="project" value="InterPro"/>
</dbReference>
<dbReference type="SUPFAM" id="SSF56235">
    <property type="entry name" value="N-terminal nucleophile aminohydrolases (Ntn hydrolases)"/>
    <property type="match status" value="1"/>
</dbReference>
<dbReference type="InterPro" id="IPR023343">
    <property type="entry name" value="Penicillin_amidase_dom1"/>
</dbReference>
<evidence type="ECO:0000313" key="6">
    <source>
        <dbReference type="EMBL" id="AZN71677.1"/>
    </source>
</evidence>
<dbReference type="PANTHER" id="PTHR34218">
    <property type="entry name" value="PEPTIDASE S45 PENICILLIN AMIDASE"/>
    <property type="match status" value="1"/>
</dbReference>
<reference evidence="6 7" key="1">
    <citation type="submission" date="2018-09" db="EMBL/GenBank/DDBJ databases">
        <title>Marinorhizobium profundi gen. nov., sp. nov., isolated from a deep-sea sediment sample from the New Britain Trench and proposal of Marinorhizobiaceae fam. nov. in the order Rhizobiales of the class Alphaproteobacteria.</title>
        <authorList>
            <person name="Cao J."/>
        </authorList>
    </citation>
    <scope>NUCLEOTIDE SEQUENCE [LARGE SCALE GENOMIC DNA]</scope>
    <source>
        <strain evidence="6 7">WS11</strain>
    </source>
</reference>
<comment type="cofactor">
    <cofactor evidence="5">
        <name>Ca(2+)</name>
        <dbReference type="ChEBI" id="CHEBI:29108"/>
    </cofactor>
    <text evidence="5">Binds 1 Ca(2+) ion per dimer.</text>
</comment>
<dbReference type="EMBL" id="CP032509">
    <property type="protein sequence ID" value="AZN71677.1"/>
    <property type="molecule type" value="Genomic_DNA"/>
</dbReference>
<dbReference type="Gene3D" id="1.10.439.10">
    <property type="entry name" value="Penicillin Amidohydrolase, domain 1"/>
    <property type="match status" value="1"/>
</dbReference>
<comment type="similarity">
    <text evidence="1">Belongs to the peptidase S45 family.</text>
</comment>
<dbReference type="Proteomes" id="UP000268192">
    <property type="component" value="Chromosome"/>
</dbReference>
<keyword evidence="7" id="KW-1185">Reference proteome</keyword>
<accession>A0A3Q8XQS5</accession>
<dbReference type="Gene3D" id="1.10.1400.10">
    <property type="match status" value="1"/>
</dbReference>
<dbReference type="InterPro" id="IPR043146">
    <property type="entry name" value="Penicillin_amidase_N_B-knob"/>
</dbReference>
<feature type="binding site" evidence="5">
    <location>
        <position position="343"/>
    </location>
    <ligand>
        <name>Ca(2+)</name>
        <dbReference type="ChEBI" id="CHEBI:29108"/>
    </ligand>
</feature>
<evidence type="ECO:0000256" key="2">
    <source>
        <dbReference type="ARBA" id="ARBA00022801"/>
    </source>
</evidence>
<name>A0A3Q8XQS5_9HYPH</name>
<dbReference type="PANTHER" id="PTHR34218:SF4">
    <property type="entry name" value="ACYL-HOMOSERINE LACTONE ACYLASE QUIP"/>
    <property type="match status" value="1"/>
</dbReference>
<dbReference type="AlphaFoldDB" id="A0A3Q8XQS5"/>
<dbReference type="InterPro" id="IPR002692">
    <property type="entry name" value="S45"/>
</dbReference>
<sequence>MKRALKVLIALTFAVLPLALLAAGLGVVWLARSLPPAAGTIQMAGMSGPVTIARDANGVPHIRGTARNDVFAALGVAHAQDRLWQMEVARMAAQGRLSEMFGSTTLNTDIFLRSVAIYDASVASLEALPKADREALQRYADGVNAWLQRDNRFFASRLPVEFVALGHQPEPWTPADSVAVVKMMSVGLAANIGDEINRLAFARQGLNSEEIAELMPLVPGLDAPALPDLIDLLELRDAAPLREAGLRPQPFGLIEHGGMTGEGASNNWVVSGQRTDTGLPILANDPHLGLSAPSVWYLAHLRVDGADDEAAQNLVGATLAGAPLVLLGRNDNVAWGFTNTGIDAQDLFIEQVRPGEPDRYRTPDGWALFGSREETIVISGAEPHRFTRLSTRHGPVLPPSYRNLDRLLPADHVAALQWTALARDDTTISVGLALWDFKTVSDFQAGMEGFVTPMQSIVVADRRGNIGLIAPGRVPVRHPDNLVIGRAPVPGWDAIYDWQGFVDFEALPREINPQVGAIGTANTRIVGDNYSEMLTLDWDEPYRQQRVDALIVDAEDEHTVELSRAAQADVYSPVFAELMPMMLSMAQSEGEGDPFVLALLADWDFQMARERPEPLIAMAWLREATRAIFADDLGPAFDGWFQAHGLVLANVLGGNTSRDWCDDVHTEARETCAAIVRQALDRALFDIERRYGDDRSAWRWGEAHRAVSVHQPFGQVSPLHRIFNVEVESGGGPFTLDRGRTVFSNEDDPFANRHASSYRAIYDLADLDASTFMITTGQSGNIFSRHYSDLAEPWSDVEGLRIDTDPAKYEPSAEGAWQIIP</sequence>
<dbReference type="GO" id="GO:0046872">
    <property type="term" value="F:metal ion binding"/>
    <property type="evidence" value="ECO:0007669"/>
    <property type="project" value="UniProtKB-KW"/>
</dbReference>
<organism evidence="6 7">
    <name type="scientific">Georhizobium profundi</name>
    <dbReference type="NCBI Taxonomy" id="2341112"/>
    <lineage>
        <taxon>Bacteria</taxon>
        <taxon>Pseudomonadati</taxon>
        <taxon>Pseudomonadota</taxon>
        <taxon>Alphaproteobacteria</taxon>
        <taxon>Hyphomicrobiales</taxon>
        <taxon>Rhizobiaceae</taxon>
        <taxon>Georhizobium</taxon>
    </lineage>
</organism>
<dbReference type="Pfam" id="PF01804">
    <property type="entry name" value="Penicil_amidase"/>
    <property type="match status" value="1"/>
</dbReference>
<keyword evidence="5" id="KW-0479">Metal-binding</keyword>
<dbReference type="CDD" id="cd03747">
    <property type="entry name" value="Ntn_PGA_like"/>
    <property type="match status" value="1"/>
</dbReference>
<dbReference type="Gene3D" id="3.60.20.10">
    <property type="entry name" value="Glutamine Phosphoribosylpyrophosphate, subunit 1, domain 1"/>
    <property type="match status" value="1"/>
</dbReference>
<dbReference type="InterPro" id="IPR014395">
    <property type="entry name" value="Pen/GL7ACA/AHL_acylase"/>
</dbReference>
<evidence type="ECO:0000313" key="7">
    <source>
        <dbReference type="Proteomes" id="UP000268192"/>
    </source>
</evidence>
<dbReference type="PIRSF" id="PIRSF001227">
    <property type="entry name" value="Pen_acylase"/>
    <property type="match status" value="1"/>
</dbReference>
<proteinExistence type="inferred from homology"/>
<dbReference type="OrthoDB" id="9760084at2"/>
<evidence type="ECO:0000256" key="5">
    <source>
        <dbReference type="PIRSR" id="PIRSR001227-2"/>
    </source>
</evidence>
<keyword evidence="5" id="KW-0106">Calcium</keyword>
<feature type="active site" description="Nucleophile" evidence="4">
    <location>
        <position position="265"/>
    </location>
</feature>
<feature type="binding site" evidence="5">
    <location>
        <position position="346"/>
    </location>
    <ligand>
        <name>Ca(2+)</name>
        <dbReference type="ChEBI" id="CHEBI:29108"/>
    </ligand>
</feature>
<dbReference type="InterPro" id="IPR043147">
    <property type="entry name" value="Penicillin_amidase_A-knob"/>
</dbReference>
<dbReference type="InterPro" id="IPR029055">
    <property type="entry name" value="Ntn_hydrolases_N"/>
</dbReference>
<dbReference type="RefSeq" id="WP_126009989.1">
    <property type="nucleotide sequence ID" value="NZ_CP032509.1"/>
</dbReference>
<dbReference type="Gene3D" id="2.30.120.10">
    <property type="match status" value="1"/>
</dbReference>
<feature type="binding site" evidence="5">
    <location>
        <position position="195"/>
    </location>
    <ligand>
        <name>Ca(2+)</name>
        <dbReference type="ChEBI" id="CHEBI:29108"/>
    </ligand>
</feature>
<keyword evidence="3" id="KW-0865">Zymogen</keyword>
<evidence type="ECO:0000256" key="1">
    <source>
        <dbReference type="ARBA" id="ARBA00006586"/>
    </source>
</evidence>
<dbReference type="GO" id="GO:0016811">
    <property type="term" value="F:hydrolase activity, acting on carbon-nitrogen (but not peptide) bonds, in linear amides"/>
    <property type="evidence" value="ECO:0007669"/>
    <property type="project" value="InterPro"/>
</dbReference>
<evidence type="ECO:0000256" key="3">
    <source>
        <dbReference type="ARBA" id="ARBA00023145"/>
    </source>
</evidence>